<reference evidence="9" key="1">
    <citation type="journal article" date="2014" name="Front. Microbiol.">
        <title>High frequency of phylogenetically diverse reductive dehalogenase-homologous genes in deep subseafloor sedimentary metagenomes.</title>
        <authorList>
            <person name="Kawai M."/>
            <person name="Futagami T."/>
            <person name="Toyoda A."/>
            <person name="Takaki Y."/>
            <person name="Nishi S."/>
            <person name="Hori S."/>
            <person name="Arai W."/>
            <person name="Tsubouchi T."/>
            <person name="Morono Y."/>
            <person name="Uchiyama I."/>
            <person name="Ito T."/>
            <person name="Fujiyama A."/>
            <person name="Inagaki F."/>
            <person name="Takami H."/>
        </authorList>
    </citation>
    <scope>NUCLEOTIDE SEQUENCE</scope>
    <source>
        <strain evidence="9">Expedition CK06-06</strain>
    </source>
</reference>
<keyword evidence="3 7" id="KW-0812">Transmembrane</keyword>
<comment type="similarity">
    <text evidence="6">Belongs to the ABC-4 integral membrane protein family.</text>
</comment>
<dbReference type="GO" id="GO:0022857">
    <property type="term" value="F:transmembrane transporter activity"/>
    <property type="evidence" value="ECO:0007669"/>
    <property type="project" value="TreeGrafter"/>
</dbReference>
<evidence type="ECO:0000256" key="4">
    <source>
        <dbReference type="ARBA" id="ARBA00022989"/>
    </source>
</evidence>
<dbReference type="InterPro" id="IPR003838">
    <property type="entry name" value="ABC3_permease_C"/>
</dbReference>
<evidence type="ECO:0000256" key="3">
    <source>
        <dbReference type="ARBA" id="ARBA00022692"/>
    </source>
</evidence>
<feature type="transmembrane region" description="Helical" evidence="7">
    <location>
        <begin position="135"/>
        <end position="156"/>
    </location>
</feature>
<feature type="domain" description="ABC3 transporter permease C-terminal" evidence="8">
    <location>
        <begin position="105"/>
        <end position="217"/>
    </location>
</feature>
<feature type="non-terminal residue" evidence="9">
    <location>
        <position position="1"/>
    </location>
</feature>
<feature type="non-terminal residue" evidence="9">
    <location>
        <position position="256"/>
    </location>
</feature>
<organism evidence="9">
    <name type="scientific">marine sediment metagenome</name>
    <dbReference type="NCBI Taxonomy" id="412755"/>
    <lineage>
        <taxon>unclassified sequences</taxon>
        <taxon>metagenomes</taxon>
        <taxon>ecological metagenomes</taxon>
    </lineage>
</organism>
<evidence type="ECO:0000256" key="7">
    <source>
        <dbReference type="SAM" id="Phobius"/>
    </source>
</evidence>
<evidence type="ECO:0000256" key="6">
    <source>
        <dbReference type="ARBA" id="ARBA00038076"/>
    </source>
</evidence>
<dbReference type="PANTHER" id="PTHR30572">
    <property type="entry name" value="MEMBRANE COMPONENT OF TRANSPORTER-RELATED"/>
    <property type="match status" value="1"/>
</dbReference>
<feature type="transmembrane region" description="Helical" evidence="7">
    <location>
        <begin position="193"/>
        <end position="213"/>
    </location>
</feature>
<keyword evidence="2" id="KW-1003">Cell membrane</keyword>
<gene>
    <name evidence="9" type="ORF">S01H1_58949</name>
</gene>
<dbReference type="GO" id="GO:0005886">
    <property type="term" value="C:plasma membrane"/>
    <property type="evidence" value="ECO:0007669"/>
    <property type="project" value="UniProtKB-SubCell"/>
</dbReference>
<comment type="caution">
    <text evidence="9">The sequence shown here is derived from an EMBL/GenBank/DDBJ whole genome shotgun (WGS) entry which is preliminary data.</text>
</comment>
<comment type="subcellular location">
    <subcellularLocation>
        <location evidence="1">Cell membrane</location>
        <topology evidence="1">Multi-pass membrane protein</topology>
    </subcellularLocation>
</comment>
<feature type="transmembrane region" description="Helical" evidence="7">
    <location>
        <begin position="103"/>
        <end position="123"/>
    </location>
</feature>
<keyword evidence="5 7" id="KW-0472">Membrane</keyword>
<protein>
    <recommendedName>
        <fullName evidence="8">ABC3 transporter permease C-terminal domain-containing protein</fullName>
    </recommendedName>
</protein>
<dbReference type="AlphaFoldDB" id="X0XFD4"/>
<dbReference type="PANTHER" id="PTHR30572:SF4">
    <property type="entry name" value="ABC TRANSPORTER PERMEASE YTRF"/>
    <property type="match status" value="1"/>
</dbReference>
<evidence type="ECO:0000256" key="1">
    <source>
        <dbReference type="ARBA" id="ARBA00004651"/>
    </source>
</evidence>
<proteinExistence type="inferred from homology"/>
<evidence type="ECO:0000256" key="5">
    <source>
        <dbReference type="ARBA" id="ARBA00023136"/>
    </source>
</evidence>
<evidence type="ECO:0000256" key="2">
    <source>
        <dbReference type="ARBA" id="ARBA00022475"/>
    </source>
</evidence>
<accession>X0XFD4</accession>
<dbReference type="InterPro" id="IPR050250">
    <property type="entry name" value="Macrolide_Exporter_MacB"/>
</dbReference>
<keyword evidence="4 7" id="KW-1133">Transmembrane helix</keyword>
<evidence type="ECO:0000313" key="9">
    <source>
        <dbReference type="EMBL" id="GAG23656.1"/>
    </source>
</evidence>
<dbReference type="Pfam" id="PF02687">
    <property type="entry name" value="FtsX"/>
    <property type="match status" value="1"/>
</dbReference>
<name>X0XFD4_9ZZZZ</name>
<sequence length="256" mass="26833">DFVEMQSALGGAGSGEDALMAQSQQAWAYLPTDSVVVVSCRNARLMGAALHAITLYTGDVRSATTTAEDVARVFPLPVSATRAEGAYRHVLGTLVQASGAGDLVFPILLGGLVIFGTMLGSVADREKEIYTFSSLGLAPPHVASLFLAEAMVYSVLGGLAGYLLAQASTKVLGLLAGYGLVRVPEMNYSSANAIVTILIVMATVLLSAIYPAIKASRSANPGILRTWRLPPPEGDVFDIVFPFTVSEYDITGVVSF</sequence>
<dbReference type="EMBL" id="BARS01038529">
    <property type="protein sequence ID" value="GAG23656.1"/>
    <property type="molecule type" value="Genomic_DNA"/>
</dbReference>
<evidence type="ECO:0000259" key="8">
    <source>
        <dbReference type="Pfam" id="PF02687"/>
    </source>
</evidence>